<feature type="non-terminal residue" evidence="3">
    <location>
        <position position="1"/>
    </location>
</feature>
<sequence>GNRRHPSNSVSTSLSRWSEIEGSPEGTTTMPHTILTAILLVTMMMHIGQAIPVSQNHRFTVYTPYWHQGSHPHFPQEVPRKFPDCATDLCDIKPNLPPLLANNDFSNSIPILKTTKRNKPMYKTGWTMGGMPFSVLYMNPKPQISVRSPMAEPLRSLPLPYEDSDLFIKDNQQPMMDYPQEVQAQALTAEMENPHPTTIPTRRQYSIIPQLFVSYGWGPLGK</sequence>
<dbReference type="EMBL" id="GECU01011729">
    <property type="protein sequence ID" value="JAS95977.1"/>
    <property type="molecule type" value="Transcribed_RNA"/>
</dbReference>
<name>A0A1B6J9U2_9HEMI</name>
<feature type="compositionally biased region" description="Polar residues" evidence="1">
    <location>
        <begin position="7"/>
        <end position="16"/>
    </location>
</feature>
<reference evidence="3" key="1">
    <citation type="submission" date="2015-11" db="EMBL/GenBank/DDBJ databases">
        <title>De novo transcriptome assembly of four potential Pierce s Disease insect vectors from Arizona vineyards.</title>
        <authorList>
            <person name="Tassone E.E."/>
        </authorList>
    </citation>
    <scope>NUCLEOTIDE SEQUENCE</scope>
</reference>
<proteinExistence type="predicted"/>
<evidence type="ECO:0000256" key="1">
    <source>
        <dbReference type="SAM" id="MobiDB-lite"/>
    </source>
</evidence>
<dbReference type="AlphaFoldDB" id="A0A1B6J9U2"/>
<gene>
    <name evidence="3" type="ORF">g.24114</name>
    <name evidence="2" type="ORF">g.24115</name>
</gene>
<feature type="region of interest" description="Disordered" evidence="1">
    <location>
        <begin position="1"/>
        <end position="28"/>
    </location>
</feature>
<organism evidence="3">
    <name type="scientific">Homalodisca liturata</name>
    <dbReference type="NCBI Taxonomy" id="320908"/>
    <lineage>
        <taxon>Eukaryota</taxon>
        <taxon>Metazoa</taxon>
        <taxon>Ecdysozoa</taxon>
        <taxon>Arthropoda</taxon>
        <taxon>Hexapoda</taxon>
        <taxon>Insecta</taxon>
        <taxon>Pterygota</taxon>
        <taxon>Neoptera</taxon>
        <taxon>Paraneoptera</taxon>
        <taxon>Hemiptera</taxon>
        <taxon>Auchenorrhyncha</taxon>
        <taxon>Membracoidea</taxon>
        <taxon>Cicadellidae</taxon>
        <taxon>Cicadellinae</taxon>
        <taxon>Proconiini</taxon>
        <taxon>Homalodisca</taxon>
    </lineage>
</organism>
<evidence type="ECO:0000313" key="2">
    <source>
        <dbReference type="EMBL" id="JAS75135.1"/>
    </source>
</evidence>
<evidence type="ECO:0000313" key="3">
    <source>
        <dbReference type="EMBL" id="JAS95977.1"/>
    </source>
</evidence>
<protein>
    <submittedName>
        <fullName evidence="3">Uncharacterized protein</fullName>
    </submittedName>
</protein>
<accession>A0A1B6J9U2</accession>
<dbReference type="EMBL" id="GECU01032571">
    <property type="protein sequence ID" value="JAS75135.1"/>
    <property type="molecule type" value="Transcribed_RNA"/>
</dbReference>